<name>A0A8J3GRS9_9MICO</name>
<reference evidence="4" key="1">
    <citation type="journal article" date="2014" name="Int. J. Syst. Evol. Microbiol.">
        <title>Complete genome sequence of Corynebacterium casei LMG S-19264T (=DSM 44701T), isolated from a smear-ripened cheese.</title>
        <authorList>
            <consortium name="US DOE Joint Genome Institute (JGI-PGF)"/>
            <person name="Walter F."/>
            <person name="Albersmeier A."/>
            <person name="Kalinowski J."/>
            <person name="Ruckert C."/>
        </authorList>
    </citation>
    <scope>NUCLEOTIDE SEQUENCE</scope>
    <source>
        <strain evidence="4">CGMCC 1.16548</strain>
    </source>
</reference>
<dbReference type="Pfam" id="PF00583">
    <property type="entry name" value="Acetyltransf_1"/>
    <property type="match status" value="2"/>
</dbReference>
<dbReference type="Proteomes" id="UP000617531">
    <property type="component" value="Unassembled WGS sequence"/>
</dbReference>
<proteinExistence type="predicted"/>
<dbReference type="AlphaFoldDB" id="A0A8J3GRS9"/>
<protein>
    <submittedName>
        <fullName evidence="4">Putative acetyltransferase, GNAT</fullName>
    </submittedName>
</protein>
<dbReference type="SUPFAM" id="SSF55729">
    <property type="entry name" value="Acyl-CoA N-acyltransferases (Nat)"/>
    <property type="match status" value="2"/>
</dbReference>
<dbReference type="InterPro" id="IPR016181">
    <property type="entry name" value="Acyl_CoA_acyltransferase"/>
</dbReference>
<evidence type="ECO:0000313" key="4">
    <source>
        <dbReference type="EMBL" id="GHF20584.1"/>
    </source>
</evidence>
<keyword evidence="2" id="KW-0012">Acyltransferase</keyword>
<dbReference type="PANTHER" id="PTHR43877:SF1">
    <property type="entry name" value="ACETYLTRANSFERASE"/>
    <property type="match status" value="1"/>
</dbReference>
<comment type="caution">
    <text evidence="4">The sequence shown here is derived from an EMBL/GenBank/DDBJ whole genome shotgun (WGS) entry which is preliminary data.</text>
</comment>
<evidence type="ECO:0000256" key="1">
    <source>
        <dbReference type="ARBA" id="ARBA00022679"/>
    </source>
</evidence>
<evidence type="ECO:0000313" key="5">
    <source>
        <dbReference type="Proteomes" id="UP000617531"/>
    </source>
</evidence>
<evidence type="ECO:0000259" key="3">
    <source>
        <dbReference type="PROSITE" id="PS51186"/>
    </source>
</evidence>
<dbReference type="InterPro" id="IPR050832">
    <property type="entry name" value="Bact_Acetyltransf"/>
</dbReference>
<feature type="domain" description="N-acetyltransferase" evidence="3">
    <location>
        <begin position="24"/>
        <end position="190"/>
    </location>
</feature>
<sequence length="338" mass="37087">MTGPLSARVAAPAGLELPTGPSGVSWRRATFDDVDAIVELYAAIAAADHPEWTETREEVDDELRHSWIDLAADSVIAEADGQVVATGLQIAPPDPETIVRSIAFGGVRPSHRGRGIGRVLMEWHRTRGRQHLAASELDLPGWVMFYVEERNASQLRLAERLGLPLARYFTKMKRDLSIDIPDLPLADGLRLAIPTAADSARIMEAKNDAFRDHWGSQPSTEEGWTSMMEQPTSRFDLSVIALDGDEVAGFVLTQVYPDDFASQGYVGGYIPLVGVTRAWRRKGVAPALLAAAFRRYREEGHEKVALDVDSENPSGALSLYTGMGFVPETRSVAFVEEF</sequence>
<reference evidence="4" key="2">
    <citation type="submission" date="2020-09" db="EMBL/GenBank/DDBJ databases">
        <authorList>
            <person name="Sun Q."/>
            <person name="Zhou Y."/>
        </authorList>
    </citation>
    <scope>NUCLEOTIDE SEQUENCE</scope>
    <source>
        <strain evidence="4">CGMCC 1.16548</strain>
    </source>
</reference>
<dbReference type="GO" id="GO:0016747">
    <property type="term" value="F:acyltransferase activity, transferring groups other than amino-acyl groups"/>
    <property type="evidence" value="ECO:0007669"/>
    <property type="project" value="InterPro"/>
</dbReference>
<keyword evidence="1" id="KW-0808">Transferase</keyword>
<gene>
    <name evidence="4" type="ORF">GCM10011600_21970</name>
</gene>
<dbReference type="Gene3D" id="3.40.630.30">
    <property type="match status" value="1"/>
</dbReference>
<feature type="domain" description="N-acetyltransferase" evidence="3">
    <location>
        <begin position="189"/>
        <end position="338"/>
    </location>
</feature>
<dbReference type="EMBL" id="BNAI01000004">
    <property type="protein sequence ID" value="GHF20584.1"/>
    <property type="molecule type" value="Genomic_DNA"/>
</dbReference>
<dbReference type="PANTHER" id="PTHR43877">
    <property type="entry name" value="AMINOALKYLPHOSPHONATE N-ACETYLTRANSFERASE-RELATED-RELATED"/>
    <property type="match status" value="1"/>
</dbReference>
<keyword evidence="5" id="KW-1185">Reference proteome</keyword>
<evidence type="ECO:0000256" key="2">
    <source>
        <dbReference type="ARBA" id="ARBA00023315"/>
    </source>
</evidence>
<dbReference type="CDD" id="cd04301">
    <property type="entry name" value="NAT_SF"/>
    <property type="match status" value="2"/>
</dbReference>
<accession>A0A8J3GRS9</accession>
<dbReference type="PROSITE" id="PS51186">
    <property type="entry name" value="GNAT"/>
    <property type="match status" value="2"/>
</dbReference>
<dbReference type="InterPro" id="IPR000182">
    <property type="entry name" value="GNAT_dom"/>
</dbReference>
<organism evidence="4 5">
    <name type="scientific">Pseudolysinimonas yzui</name>
    <dbReference type="NCBI Taxonomy" id="2708254"/>
    <lineage>
        <taxon>Bacteria</taxon>
        <taxon>Bacillati</taxon>
        <taxon>Actinomycetota</taxon>
        <taxon>Actinomycetes</taxon>
        <taxon>Micrococcales</taxon>
        <taxon>Microbacteriaceae</taxon>
        <taxon>Pseudolysinimonas</taxon>
    </lineage>
</organism>
<dbReference type="RefSeq" id="WP_191283553.1">
    <property type="nucleotide sequence ID" value="NZ_BNAI01000004.1"/>
</dbReference>